<organism evidence="7 8">
    <name type="scientific">Herbidospora galbida</name>
    <dbReference type="NCBI Taxonomy" id="2575442"/>
    <lineage>
        <taxon>Bacteria</taxon>
        <taxon>Bacillati</taxon>
        <taxon>Actinomycetota</taxon>
        <taxon>Actinomycetes</taxon>
        <taxon>Streptosporangiales</taxon>
        <taxon>Streptosporangiaceae</taxon>
        <taxon>Herbidospora</taxon>
    </lineage>
</organism>
<evidence type="ECO:0000259" key="6">
    <source>
        <dbReference type="Pfam" id="PF03404"/>
    </source>
</evidence>
<evidence type="ECO:0000313" key="7">
    <source>
        <dbReference type="EMBL" id="TKK83810.1"/>
    </source>
</evidence>
<feature type="domain" description="Moybdenum cofactor oxidoreductase dimerisation" evidence="6">
    <location>
        <begin position="259"/>
        <end position="338"/>
    </location>
</feature>
<dbReference type="GO" id="GO:0020037">
    <property type="term" value="F:heme binding"/>
    <property type="evidence" value="ECO:0007669"/>
    <property type="project" value="TreeGrafter"/>
</dbReference>
<dbReference type="InterPro" id="IPR008335">
    <property type="entry name" value="Mopterin_OxRdtase_euk"/>
</dbReference>
<dbReference type="Proteomes" id="UP000308705">
    <property type="component" value="Unassembled WGS sequence"/>
</dbReference>
<evidence type="ECO:0000256" key="1">
    <source>
        <dbReference type="ARBA" id="ARBA00001924"/>
    </source>
</evidence>
<gene>
    <name evidence="7" type="ORF">FDA94_32385</name>
</gene>
<protein>
    <submittedName>
        <fullName evidence="7">Sulfite oxidase</fullName>
    </submittedName>
</protein>
<comment type="caution">
    <text evidence="7">The sequence shown here is derived from an EMBL/GenBank/DDBJ whole genome shotgun (WGS) entry which is preliminary data.</text>
</comment>
<sequence length="351" mass="37950">MDRTALCTLGDIPPLSAHRRPIVKPLPDHLFTPHGASAETRWEAMAGQGYHTPNDRFFVGNHTTTPLIDAHSWRLRLHGDGLAGPRLVTYTELRKLPARTMDVAIECAGNGRSLFGAGGAGGASWGLGGIGVARWRGVPLKAVLALAGVRPDAVDVLATGLDDPADARGRVRHVVPLAKALDDVLVAYEMNGVPLPPDHGYPARLVVPGWVGIASVKWLGDVEVSTRPLDNPFGTGVTTPSVKSAFELPRPARIPFGQRHVLRGRSWSGAGGIAKIEVSTDGGRSWRKAFHRRGTRAWTPWHLEWCPREKGPGVLLARAVDHNGYRQPEITAYDKMGYLFDAIVAHPVIVE</sequence>
<dbReference type="PRINTS" id="PR00407">
    <property type="entry name" value="EUMOPTERIN"/>
</dbReference>
<proteinExistence type="predicted"/>
<evidence type="ECO:0000259" key="5">
    <source>
        <dbReference type="Pfam" id="PF00174"/>
    </source>
</evidence>
<comment type="cofactor">
    <cofactor evidence="1">
        <name>Mo-molybdopterin</name>
        <dbReference type="ChEBI" id="CHEBI:71302"/>
    </cofactor>
</comment>
<evidence type="ECO:0000313" key="8">
    <source>
        <dbReference type="Proteomes" id="UP000308705"/>
    </source>
</evidence>
<dbReference type="EMBL" id="SZQA01000041">
    <property type="protein sequence ID" value="TKK83810.1"/>
    <property type="molecule type" value="Genomic_DNA"/>
</dbReference>
<accession>A0A4U3M5R3</accession>
<evidence type="ECO:0000256" key="2">
    <source>
        <dbReference type="ARBA" id="ARBA00022505"/>
    </source>
</evidence>
<dbReference type="GO" id="GO:0008482">
    <property type="term" value="F:sulfite oxidase activity"/>
    <property type="evidence" value="ECO:0007669"/>
    <property type="project" value="TreeGrafter"/>
</dbReference>
<dbReference type="InterPro" id="IPR005066">
    <property type="entry name" value="MoCF_OxRdtse_dimer"/>
</dbReference>
<keyword evidence="2" id="KW-0500">Molybdenum</keyword>
<dbReference type="GO" id="GO:0030151">
    <property type="term" value="F:molybdenum ion binding"/>
    <property type="evidence" value="ECO:0007669"/>
    <property type="project" value="InterPro"/>
</dbReference>
<feature type="domain" description="Oxidoreductase molybdopterin-binding" evidence="5">
    <location>
        <begin position="62"/>
        <end position="231"/>
    </location>
</feature>
<dbReference type="RefSeq" id="WP_137250869.1">
    <property type="nucleotide sequence ID" value="NZ_SZQA01000041.1"/>
</dbReference>
<dbReference type="GO" id="GO:0006790">
    <property type="term" value="P:sulfur compound metabolic process"/>
    <property type="evidence" value="ECO:0007669"/>
    <property type="project" value="TreeGrafter"/>
</dbReference>
<dbReference type="PANTHER" id="PTHR19372:SF7">
    <property type="entry name" value="SULFITE OXIDASE, MITOCHONDRIAL"/>
    <property type="match status" value="1"/>
</dbReference>
<evidence type="ECO:0000256" key="3">
    <source>
        <dbReference type="ARBA" id="ARBA00022723"/>
    </source>
</evidence>
<keyword evidence="3" id="KW-0479">Metal-binding</keyword>
<dbReference type="Gene3D" id="3.90.420.10">
    <property type="entry name" value="Oxidoreductase, molybdopterin-binding domain"/>
    <property type="match status" value="1"/>
</dbReference>
<evidence type="ECO:0000256" key="4">
    <source>
        <dbReference type="ARBA" id="ARBA00023002"/>
    </source>
</evidence>
<dbReference type="InterPro" id="IPR014756">
    <property type="entry name" value="Ig_E-set"/>
</dbReference>
<dbReference type="InterPro" id="IPR000572">
    <property type="entry name" value="OxRdtase_Mopterin-bd_dom"/>
</dbReference>
<dbReference type="Gene3D" id="2.60.40.650">
    <property type="match status" value="1"/>
</dbReference>
<keyword evidence="8" id="KW-1185">Reference proteome</keyword>
<dbReference type="AlphaFoldDB" id="A0A4U3M5R3"/>
<dbReference type="OrthoDB" id="9795587at2"/>
<dbReference type="GO" id="GO:0043546">
    <property type="term" value="F:molybdopterin cofactor binding"/>
    <property type="evidence" value="ECO:0007669"/>
    <property type="project" value="TreeGrafter"/>
</dbReference>
<dbReference type="PANTHER" id="PTHR19372">
    <property type="entry name" value="SULFITE REDUCTASE"/>
    <property type="match status" value="1"/>
</dbReference>
<reference evidence="7 8" key="1">
    <citation type="submission" date="2019-04" db="EMBL/GenBank/DDBJ databases">
        <title>Herbidospora sp. NEAU-GS14.nov., a novel actinomycete isolated from soil.</title>
        <authorList>
            <person name="Han L."/>
        </authorList>
    </citation>
    <scope>NUCLEOTIDE SEQUENCE [LARGE SCALE GENOMIC DNA]</scope>
    <source>
        <strain evidence="7 8">NEAU-GS14</strain>
    </source>
</reference>
<keyword evidence="4" id="KW-0560">Oxidoreductase</keyword>
<dbReference type="SUPFAM" id="SSF56524">
    <property type="entry name" value="Oxidoreductase molybdopterin-binding domain"/>
    <property type="match status" value="1"/>
</dbReference>
<name>A0A4U3M5R3_9ACTN</name>
<dbReference type="SUPFAM" id="SSF81296">
    <property type="entry name" value="E set domains"/>
    <property type="match status" value="1"/>
</dbReference>
<dbReference type="Pfam" id="PF00174">
    <property type="entry name" value="Oxidored_molyb"/>
    <property type="match status" value="1"/>
</dbReference>
<dbReference type="Pfam" id="PF03404">
    <property type="entry name" value="Mo-co_dimer"/>
    <property type="match status" value="1"/>
</dbReference>
<dbReference type="InterPro" id="IPR036374">
    <property type="entry name" value="OxRdtase_Mopterin-bd_sf"/>
</dbReference>